<dbReference type="Proteomes" id="UP000529417">
    <property type="component" value="Unassembled WGS sequence"/>
</dbReference>
<feature type="transmembrane region" description="Helical" evidence="6">
    <location>
        <begin position="44"/>
        <end position="62"/>
    </location>
</feature>
<dbReference type="PANTHER" id="PTHR30086:SF20">
    <property type="entry name" value="ARGININE EXPORTER PROTEIN ARGO-RELATED"/>
    <property type="match status" value="1"/>
</dbReference>
<feature type="transmembrane region" description="Helical" evidence="6">
    <location>
        <begin position="74"/>
        <end position="91"/>
    </location>
</feature>
<evidence type="ECO:0000256" key="6">
    <source>
        <dbReference type="SAM" id="Phobius"/>
    </source>
</evidence>
<keyword evidence="2" id="KW-1003">Cell membrane</keyword>
<keyword evidence="4 6" id="KW-1133">Transmembrane helix</keyword>
<proteinExistence type="predicted"/>
<dbReference type="Pfam" id="PF01810">
    <property type="entry name" value="LysE"/>
    <property type="match status" value="1"/>
</dbReference>
<sequence>MPLETFAALLMLTFAGTWTPGPNNAMLAASGVNFGLARTIPHVNGVWLGFAGMVFVVAIFLGEAFQQSALLRETLRWGGAALLLWVAWQIATKGGLPSAAGEAKPFTFWQAAAFQWINAKAWVMAVAISAQFVHPEAPWLTASLVALAFALAGVTSSLGWAAAGQGLRRFLADPVRLRVFNAVMGLSIALGVALMVMDGPVGQP</sequence>
<dbReference type="RefSeq" id="WP_179905447.1">
    <property type="nucleotide sequence ID" value="NZ_JACBXS010000011.1"/>
</dbReference>
<keyword evidence="8" id="KW-1185">Reference proteome</keyword>
<accession>A0A7Z0KYQ6</accession>
<evidence type="ECO:0000256" key="4">
    <source>
        <dbReference type="ARBA" id="ARBA00022989"/>
    </source>
</evidence>
<evidence type="ECO:0000256" key="5">
    <source>
        <dbReference type="ARBA" id="ARBA00023136"/>
    </source>
</evidence>
<dbReference type="PANTHER" id="PTHR30086">
    <property type="entry name" value="ARGININE EXPORTER PROTEIN ARGO"/>
    <property type="match status" value="1"/>
</dbReference>
<feature type="transmembrane region" description="Helical" evidence="6">
    <location>
        <begin position="139"/>
        <end position="163"/>
    </location>
</feature>
<keyword evidence="3 6" id="KW-0812">Transmembrane</keyword>
<protein>
    <submittedName>
        <fullName evidence="7">LysE family translocator</fullName>
    </submittedName>
</protein>
<evidence type="ECO:0000256" key="3">
    <source>
        <dbReference type="ARBA" id="ARBA00022692"/>
    </source>
</evidence>
<dbReference type="GO" id="GO:0015171">
    <property type="term" value="F:amino acid transmembrane transporter activity"/>
    <property type="evidence" value="ECO:0007669"/>
    <property type="project" value="TreeGrafter"/>
</dbReference>
<evidence type="ECO:0000313" key="7">
    <source>
        <dbReference type="EMBL" id="NYS24741.1"/>
    </source>
</evidence>
<dbReference type="GO" id="GO:0033228">
    <property type="term" value="P:cysteine export across plasma membrane"/>
    <property type="evidence" value="ECO:0007669"/>
    <property type="project" value="TreeGrafter"/>
</dbReference>
<keyword evidence="5 6" id="KW-0472">Membrane</keyword>
<dbReference type="InterPro" id="IPR001123">
    <property type="entry name" value="LeuE-type"/>
</dbReference>
<comment type="subcellular location">
    <subcellularLocation>
        <location evidence="1">Cell membrane</location>
        <topology evidence="1">Multi-pass membrane protein</topology>
    </subcellularLocation>
</comment>
<dbReference type="EMBL" id="JACBXS010000011">
    <property type="protein sequence ID" value="NYS24741.1"/>
    <property type="molecule type" value="Genomic_DNA"/>
</dbReference>
<name>A0A7Z0KYQ6_9RHOB</name>
<dbReference type="AlphaFoldDB" id="A0A7Z0KYQ6"/>
<evidence type="ECO:0000256" key="1">
    <source>
        <dbReference type="ARBA" id="ARBA00004651"/>
    </source>
</evidence>
<gene>
    <name evidence="7" type="ORF">HUK65_07020</name>
</gene>
<evidence type="ECO:0000256" key="2">
    <source>
        <dbReference type="ARBA" id="ARBA00022475"/>
    </source>
</evidence>
<organism evidence="7 8">
    <name type="scientific">Rhabdonatronobacter sediminivivens</name>
    <dbReference type="NCBI Taxonomy" id="2743469"/>
    <lineage>
        <taxon>Bacteria</taxon>
        <taxon>Pseudomonadati</taxon>
        <taxon>Pseudomonadota</taxon>
        <taxon>Alphaproteobacteria</taxon>
        <taxon>Rhodobacterales</taxon>
        <taxon>Paracoccaceae</taxon>
        <taxon>Rhabdonatronobacter</taxon>
    </lineage>
</organism>
<reference evidence="7 8" key="1">
    <citation type="journal article" date="2000" name="Arch. Microbiol.">
        <title>Rhodobaca bogoriensis gen. nov. and sp. nov., an alkaliphilic purple nonsulfur bacterium from African Rift Valley soda lakes.</title>
        <authorList>
            <person name="Milford A.D."/>
            <person name="Achenbach L.A."/>
            <person name="Jung D.O."/>
            <person name="Madigan M.T."/>
        </authorList>
    </citation>
    <scope>NUCLEOTIDE SEQUENCE [LARGE SCALE GENOMIC DNA]</scope>
    <source>
        <strain evidence="7 8">2376</strain>
    </source>
</reference>
<dbReference type="GO" id="GO:0005886">
    <property type="term" value="C:plasma membrane"/>
    <property type="evidence" value="ECO:0007669"/>
    <property type="project" value="UniProtKB-SubCell"/>
</dbReference>
<comment type="caution">
    <text evidence="7">The sequence shown here is derived from an EMBL/GenBank/DDBJ whole genome shotgun (WGS) entry which is preliminary data.</text>
</comment>
<evidence type="ECO:0000313" key="8">
    <source>
        <dbReference type="Proteomes" id="UP000529417"/>
    </source>
</evidence>
<feature type="transmembrane region" description="Helical" evidence="6">
    <location>
        <begin position="175"/>
        <end position="197"/>
    </location>
</feature>